<dbReference type="AlphaFoldDB" id="A0A8H6M0E5"/>
<protein>
    <submittedName>
        <fullName evidence="2">Uncharacterized protein</fullName>
    </submittedName>
</protein>
<name>A0A8H6M0E5_9AGAR</name>
<feature type="compositionally biased region" description="Polar residues" evidence="1">
    <location>
        <begin position="277"/>
        <end position="286"/>
    </location>
</feature>
<evidence type="ECO:0000313" key="2">
    <source>
        <dbReference type="EMBL" id="KAF6747696.1"/>
    </source>
</evidence>
<feature type="non-terminal residue" evidence="2">
    <location>
        <position position="298"/>
    </location>
</feature>
<proteinExistence type="predicted"/>
<reference evidence="2 3" key="1">
    <citation type="submission" date="2020-07" db="EMBL/GenBank/DDBJ databases">
        <title>Comparative genomics of pyrophilous fungi reveals a link between fire events and developmental genes.</title>
        <authorList>
            <consortium name="DOE Joint Genome Institute"/>
            <person name="Steindorff A.S."/>
            <person name="Carver A."/>
            <person name="Calhoun S."/>
            <person name="Stillman K."/>
            <person name="Liu H."/>
            <person name="Lipzen A."/>
            <person name="Pangilinan J."/>
            <person name="Labutti K."/>
            <person name="Bruns T.D."/>
            <person name="Grigoriev I.V."/>
        </authorList>
    </citation>
    <scope>NUCLEOTIDE SEQUENCE [LARGE SCALE GENOMIC DNA]</scope>
    <source>
        <strain evidence="2 3">CBS 144469</strain>
    </source>
</reference>
<organism evidence="2 3">
    <name type="scientific">Ephemerocybe angulata</name>
    <dbReference type="NCBI Taxonomy" id="980116"/>
    <lineage>
        <taxon>Eukaryota</taxon>
        <taxon>Fungi</taxon>
        <taxon>Dikarya</taxon>
        <taxon>Basidiomycota</taxon>
        <taxon>Agaricomycotina</taxon>
        <taxon>Agaricomycetes</taxon>
        <taxon>Agaricomycetidae</taxon>
        <taxon>Agaricales</taxon>
        <taxon>Agaricineae</taxon>
        <taxon>Psathyrellaceae</taxon>
        <taxon>Ephemerocybe</taxon>
    </lineage>
</organism>
<accession>A0A8H6M0E5</accession>
<dbReference type="Proteomes" id="UP000521943">
    <property type="component" value="Unassembled WGS sequence"/>
</dbReference>
<dbReference type="EMBL" id="JACGCI010000078">
    <property type="protein sequence ID" value="KAF6747696.1"/>
    <property type="molecule type" value="Genomic_DNA"/>
</dbReference>
<dbReference type="OrthoDB" id="3202965at2759"/>
<feature type="compositionally biased region" description="Acidic residues" evidence="1">
    <location>
        <begin position="287"/>
        <end position="298"/>
    </location>
</feature>
<keyword evidence="3" id="KW-1185">Reference proteome</keyword>
<evidence type="ECO:0000256" key="1">
    <source>
        <dbReference type="SAM" id="MobiDB-lite"/>
    </source>
</evidence>
<comment type="caution">
    <text evidence="2">The sequence shown here is derived from an EMBL/GenBank/DDBJ whole genome shotgun (WGS) entry which is preliminary data.</text>
</comment>
<feature type="region of interest" description="Disordered" evidence="1">
    <location>
        <begin position="277"/>
        <end position="298"/>
    </location>
</feature>
<gene>
    <name evidence="2" type="ORF">DFP72DRAFT_821384</name>
</gene>
<sequence>MIPYTHAFDEYTVSPHRAANYPGARLKFADYHLEKTVPPSVHNVAGHTLYAKIPTKDLGPLLTVVTAKKIMTLHNVPYTKASKKDDLLEALKSHTCVSCDSFLTELSVVPSIASFKADRNRKNYNKRKDATPPLQRCDFENPEGEHTFPPEPVTKDLEEIIAARACLKLRPEAFEERGCAVCGKLTLVSQLTPLKTVKNQLHILEASGCTRKERKSANEKVRELTGPVLDYKCNSICNICRAAVRKGHTIFDTLNNLASYPEDMPPVLVEYVPKGTNKSAADTSVWDNEEEDGTEEGE</sequence>
<evidence type="ECO:0000313" key="3">
    <source>
        <dbReference type="Proteomes" id="UP000521943"/>
    </source>
</evidence>